<dbReference type="AlphaFoldDB" id="A0A4R2JF20"/>
<dbReference type="InterPro" id="IPR001062">
    <property type="entry name" value="Transcrpt_antiterm_NusG"/>
</dbReference>
<dbReference type="CDD" id="cd06091">
    <property type="entry name" value="KOW_NusG"/>
    <property type="match status" value="1"/>
</dbReference>
<dbReference type="EMBL" id="SLWU01000039">
    <property type="protein sequence ID" value="TCO55506.1"/>
    <property type="molecule type" value="Genomic_DNA"/>
</dbReference>
<protein>
    <recommendedName>
        <fullName evidence="4">Transcription termination/antitermination protein NusG</fullName>
    </recommendedName>
</protein>
<dbReference type="InterPro" id="IPR036735">
    <property type="entry name" value="NGN_dom_sf"/>
</dbReference>
<evidence type="ECO:0000256" key="4">
    <source>
        <dbReference type="RuleBase" id="RU000538"/>
    </source>
</evidence>
<dbReference type="RefSeq" id="WP_132040801.1">
    <property type="nucleotide sequence ID" value="NZ_SLWU01000039.1"/>
</dbReference>
<evidence type="ECO:0000256" key="1">
    <source>
        <dbReference type="ARBA" id="ARBA00022814"/>
    </source>
</evidence>
<evidence type="ECO:0000313" key="8">
    <source>
        <dbReference type="Proteomes" id="UP000294886"/>
    </source>
</evidence>
<dbReference type="Gene3D" id="3.30.70.940">
    <property type="entry name" value="NusG, N-terminal domain"/>
    <property type="match status" value="1"/>
</dbReference>
<evidence type="ECO:0000313" key="7">
    <source>
        <dbReference type="EMBL" id="TCO55506.1"/>
    </source>
</evidence>
<dbReference type="SMART" id="SM00738">
    <property type="entry name" value="NGN"/>
    <property type="match status" value="1"/>
</dbReference>
<evidence type="ECO:0000259" key="6">
    <source>
        <dbReference type="SMART" id="SM00739"/>
    </source>
</evidence>
<dbReference type="InterPro" id="IPR014722">
    <property type="entry name" value="Rib_uL2_dom2"/>
</dbReference>
<dbReference type="PANTHER" id="PTHR30265">
    <property type="entry name" value="RHO-INTERACTING TRANSCRIPTION TERMINATION FACTOR NUSG"/>
    <property type="match status" value="1"/>
</dbReference>
<dbReference type="InterPro" id="IPR006645">
    <property type="entry name" value="NGN-like_dom"/>
</dbReference>
<proteinExistence type="inferred from homology"/>
<dbReference type="Pfam" id="PF00467">
    <property type="entry name" value="KOW"/>
    <property type="match status" value="1"/>
</dbReference>
<feature type="domain" description="NusG-like N-terminal" evidence="5">
    <location>
        <begin position="13"/>
        <end position="121"/>
    </location>
</feature>
<comment type="similarity">
    <text evidence="4">Belongs to the NusG family.</text>
</comment>
<dbReference type="GO" id="GO:0006353">
    <property type="term" value="P:DNA-templated transcription termination"/>
    <property type="evidence" value="ECO:0007669"/>
    <property type="project" value="UniProtKB-KW"/>
</dbReference>
<accession>A0A4R2JF20</accession>
<keyword evidence="3 4" id="KW-0804">Transcription</keyword>
<dbReference type="InterPro" id="IPR008991">
    <property type="entry name" value="Translation_prot_SH3-like_sf"/>
</dbReference>
<dbReference type="Pfam" id="PF02357">
    <property type="entry name" value="NusG"/>
    <property type="match status" value="1"/>
</dbReference>
<dbReference type="CDD" id="cd09891">
    <property type="entry name" value="NGN_Bact_1"/>
    <property type="match status" value="1"/>
</dbReference>
<comment type="caution">
    <text evidence="7">The sequence shown here is derived from an EMBL/GenBank/DDBJ whole genome shotgun (WGS) entry which is preliminary data.</text>
</comment>
<organism evidence="7 8">
    <name type="scientific">Caldanaerobacter subterraneus</name>
    <dbReference type="NCBI Taxonomy" id="911092"/>
    <lineage>
        <taxon>Bacteria</taxon>
        <taxon>Bacillati</taxon>
        <taxon>Bacillota</taxon>
        <taxon>Clostridia</taxon>
        <taxon>Thermoanaerobacterales</taxon>
        <taxon>Thermoanaerobacteraceae</taxon>
        <taxon>Caldanaerobacter</taxon>
    </lineage>
</organism>
<dbReference type="PANTHER" id="PTHR30265:SF4">
    <property type="entry name" value="KOW MOTIF FAMILY PROTEIN, EXPRESSED"/>
    <property type="match status" value="1"/>
</dbReference>
<dbReference type="Proteomes" id="UP000294886">
    <property type="component" value="Unassembled WGS sequence"/>
</dbReference>
<keyword evidence="2 4" id="KW-0805">Transcription regulation</keyword>
<keyword evidence="1 4" id="KW-0889">Transcription antitermination</keyword>
<dbReference type="SMART" id="SM00739">
    <property type="entry name" value="KOW"/>
    <property type="match status" value="1"/>
</dbReference>
<dbReference type="InterPro" id="IPR043425">
    <property type="entry name" value="NusG-like"/>
</dbReference>
<evidence type="ECO:0000256" key="3">
    <source>
        <dbReference type="ARBA" id="ARBA00023163"/>
    </source>
</evidence>
<reference evidence="7 8" key="1">
    <citation type="submission" date="2019-03" db="EMBL/GenBank/DDBJ databases">
        <title>Genomic Encyclopedia of Type Strains, Phase IV (KMG-IV): sequencing the most valuable type-strain genomes for metagenomic binning, comparative biology and taxonomic classification.</title>
        <authorList>
            <person name="Goeker M."/>
        </authorList>
    </citation>
    <scope>NUCLEOTIDE SEQUENCE [LARGE SCALE GENOMIC DNA]</scope>
    <source>
        <strain evidence="7 8">DSM 13054</strain>
    </source>
</reference>
<gene>
    <name evidence="7" type="ORF">EV203_13912</name>
</gene>
<sequence>MSEVQELTKTKEKPMWYVIFTYHNAEKRVKEHINSLAKTEKYNGLIIKAEVPTQKRTVSRKGKIKQIEEKIFPGYVFVKAVMTDEVMAALRRVNGVAHFVGGGNMPEPITPAEAKRAGLTDSANDEFKVGDTVTIIDGPFENFIGEIIEVNSSSVKVRLKMFGRDLGIDFSPEQIIKIQ</sequence>
<dbReference type="Gene3D" id="2.30.30.30">
    <property type="match status" value="1"/>
</dbReference>
<dbReference type="InterPro" id="IPR047050">
    <property type="entry name" value="NGN"/>
</dbReference>
<dbReference type="GO" id="GO:0032784">
    <property type="term" value="P:regulation of DNA-templated transcription elongation"/>
    <property type="evidence" value="ECO:0007669"/>
    <property type="project" value="InterPro"/>
</dbReference>
<evidence type="ECO:0000256" key="2">
    <source>
        <dbReference type="ARBA" id="ARBA00023015"/>
    </source>
</evidence>
<dbReference type="GO" id="GO:0006354">
    <property type="term" value="P:DNA-templated transcription elongation"/>
    <property type="evidence" value="ECO:0007669"/>
    <property type="project" value="InterPro"/>
</dbReference>
<keyword evidence="4" id="KW-0806">Transcription termination</keyword>
<dbReference type="PRINTS" id="PR00338">
    <property type="entry name" value="NUSGTNSCPFCT"/>
</dbReference>
<dbReference type="SUPFAM" id="SSF50104">
    <property type="entry name" value="Translation proteins SH3-like domain"/>
    <property type="match status" value="1"/>
</dbReference>
<evidence type="ECO:0000259" key="5">
    <source>
        <dbReference type="SMART" id="SM00738"/>
    </source>
</evidence>
<name>A0A4R2JF20_9THEO</name>
<dbReference type="GO" id="GO:0031564">
    <property type="term" value="P:transcription antitermination"/>
    <property type="evidence" value="ECO:0007669"/>
    <property type="project" value="UniProtKB-KW"/>
</dbReference>
<comment type="function">
    <text evidence="4">Participates in transcription elongation, termination and antitermination.</text>
</comment>
<dbReference type="SUPFAM" id="SSF82679">
    <property type="entry name" value="N-utilization substance G protein NusG, N-terminal domain"/>
    <property type="match status" value="1"/>
</dbReference>
<dbReference type="InterPro" id="IPR005824">
    <property type="entry name" value="KOW"/>
</dbReference>
<feature type="domain" description="KOW" evidence="6">
    <location>
        <begin position="126"/>
        <end position="153"/>
    </location>
</feature>